<reference evidence="1" key="1">
    <citation type="submission" date="2014-12" db="EMBL/GenBank/DDBJ databases">
        <title>Insight into the proteome of Arion vulgaris.</title>
        <authorList>
            <person name="Aradska J."/>
            <person name="Bulat T."/>
            <person name="Smidak R."/>
            <person name="Sarate P."/>
            <person name="Gangsoo J."/>
            <person name="Sialana F."/>
            <person name="Bilban M."/>
            <person name="Lubec G."/>
        </authorList>
    </citation>
    <scope>NUCLEOTIDE SEQUENCE</scope>
    <source>
        <tissue evidence="1">Skin</tissue>
    </source>
</reference>
<protein>
    <submittedName>
        <fullName evidence="1">Uncharacterized protein</fullName>
    </submittedName>
</protein>
<dbReference type="EMBL" id="HACG01016240">
    <property type="protein sequence ID" value="CEK63105.1"/>
    <property type="molecule type" value="Transcribed_RNA"/>
</dbReference>
<sequence length="67" mass="7300">MDSEKERMLAFLAAFSTPVYPSSMPNSCIHGSRGVHSCPNSNKNIHSYSCNNNSNVHSCSNSSNNVH</sequence>
<accession>A0A0B6Z5X1</accession>
<gene>
    <name evidence="1" type="primary">ORF47167</name>
</gene>
<feature type="non-terminal residue" evidence="1">
    <location>
        <position position="67"/>
    </location>
</feature>
<evidence type="ECO:0000313" key="1">
    <source>
        <dbReference type="EMBL" id="CEK63105.1"/>
    </source>
</evidence>
<name>A0A0B6Z5X1_9EUPU</name>
<proteinExistence type="predicted"/>
<organism evidence="1">
    <name type="scientific">Arion vulgaris</name>
    <dbReference type="NCBI Taxonomy" id="1028688"/>
    <lineage>
        <taxon>Eukaryota</taxon>
        <taxon>Metazoa</taxon>
        <taxon>Spiralia</taxon>
        <taxon>Lophotrochozoa</taxon>
        <taxon>Mollusca</taxon>
        <taxon>Gastropoda</taxon>
        <taxon>Heterobranchia</taxon>
        <taxon>Euthyneura</taxon>
        <taxon>Panpulmonata</taxon>
        <taxon>Eupulmonata</taxon>
        <taxon>Stylommatophora</taxon>
        <taxon>Helicina</taxon>
        <taxon>Arionoidea</taxon>
        <taxon>Arionidae</taxon>
        <taxon>Arion</taxon>
    </lineage>
</organism>
<dbReference type="AlphaFoldDB" id="A0A0B6Z5X1"/>